<gene>
    <name evidence="1" type="ORF">CPB83DRAFT_862026</name>
</gene>
<dbReference type="Proteomes" id="UP000807306">
    <property type="component" value="Unassembled WGS sequence"/>
</dbReference>
<reference evidence="1" key="1">
    <citation type="submission" date="2020-11" db="EMBL/GenBank/DDBJ databases">
        <authorList>
            <consortium name="DOE Joint Genome Institute"/>
            <person name="Ahrendt S."/>
            <person name="Riley R."/>
            <person name="Andreopoulos W."/>
            <person name="Labutti K."/>
            <person name="Pangilinan J."/>
            <person name="Ruiz-Duenas F.J."/>
            <person name="Barrasa J.M."/>
            <person name="Sanchez-Garcia M."/>
            <person name="Camarero S."/>
            <person name="Miyauchi S."/>
            <person name="Serrano A."/>
            <person name="Linde D."/>
            <person name="Babiker R."/>
            <person name="Drula E."/>
            <person name="Ayuso-Fernandez I."/>
            <person name="Pacheco R."/>
            <person name="Padilla G."/>
            <person name="Ferreira P."/>
            <person name="Barriuso J."/>
            <person name="Kellner H."/>
            <person name="Castanera R."/>
            <person name="Alfaro M."/>
            <person name="Ramirez L."/>
            <person name="Pisabarro A.G."/>
            <person name="Kuo A."/>
            <person name="Tritt A."/>
            <person name="Lipzen A."/>
            <person name="He G."/>
            <person name="Yan M."/>
            <person name="Ng V."/>
            <person name="Cullen D."/>
            <person name="Martin F."/>
            <person name="Rosso M.-N."/>
            <person name="Henrissat B."/>
            <person name="Hibbett D."/>
            <person name="Martinez A.T."/>
            <person name="Grigoriev I.V."/>
        </authorList>
    </citation>
    <scope>NUCLEOTIDE SEQUENCE</scope>
    <source>
        <strain evidence="1">CBS 506.95</strain>
    </source>
</reference>
<dbReference type="AlphaFoldDB" id="A0A9P6E7S6"/>
<organism evidence="1 2">
    <name type="scientific">Crepidotus variabilis</name>
    <dbReference type="NCBI Taxonomy" id="179855"/>
    <lineage>
        <taxon>Eukaryota</taxon>
        <taxon>Fungi</taxon>
        <taxon>Dikarya</taxon>
        <taxon>Basidiomycota</taxon>
        <taxon>Agaricomycotina</taxon>
        <taxon>Agaricomycetes</taxon>
        <taxon>Agaricomycetidae</taxon>
        <taxon>Agaricales</taxon>
        <taxon>Agaricineae</taxon>
        <taxon>Crepidotaceae</taxon>
        <taxon>Crepidotus</taxon>
    </lineage>
</organism>
<name>A0A9P6E7S6_9AGAR</name>
<comment type="caution">
    <text evidence="1">The sequence shown here is derived from an EMBL/GenBank/DDBJ whole genome shotgun (WGS) entry which is preliminary data.</text>
</comment>
<sequence>MRRVITGERPFLNLLALPIFILWTYAPNRLIARSMSHDDLCHHEDSPPRQQKTPSSMVTDKFGESNDIKQELVAGQTALRFMCYMPHLGSSISNKNVKVSAQIIGFGPSKLVF</sequence>
<evidence type="ECO:0000313" key="1">
    <source>
        <dbReference type="EMBL" id="KAF9523963.1"/>
    </source>
</evidence>
<dbReference type="EMBL" id="MU157907">
    <property type="protein sequence ID" value="KAF9523963.1"/>
    <property type="molecule type" value="Genomic_DNA"/>
</dbReference>
<evidence type="ECO:0000313" key="2">
    <source>
        <dbReference type="Proteomes" id="UP000807306"/>
    </source>
</evidence>
<proteinExistence type="predicted"/>
<keyword evidence="2" id="KW-1185">Reference proteome</keyword>
<protein>
    <submittedName>
        <fullName evidence="1">Uncharacterized protein</fullName>
    </submittedName>
</protein>
<accession>A0A9P6E7S6</accession>